<dbReference type="Pfam" id="PF02746">
    <property type="entry name" value="MR_MLE_N"/>
    <property type="match status" value="1"/>
</dbReference>
<dbReference type="KEGG" id="tfr:BR63_13330"/>
<dbReference type="GO" id="GO:0016052">
    <property type="term" value="P:carbohydrate catabolic process"/>
    <property type="evidence" value="ECO:0007669"/>
    <property type="project" value="TreeGrafter"/>
</dbReference>
<dbReference type="PROSITE" id="PS00908">
    <property type="entry name" value="MR_MLE_1"/>
    <property type="match status" value="1"/>
</dbReference>
<evidence type="ECO:0000256" key="3">
    <source>
        <dbReference type="ARBA" id="ARBA00022842"/>
    </source>
</evidence>
<feature type="domain" description="Mandelate racemase/muconate lactonizing enzyme C-terminal" evidence="4">
    <location>
        <begin position="158"/>
        <end position="254"/>
    </location>
</feature>
<dbReference type="InterPro" id="IPR013341">
    <property type="entry name" value="Mandelate_racemase_N_dom"/>
</dbReference>
<dbReference type="CDD" id="cd03316">
    <property type="entry name" value="MR_like"/>
    <property type="match status" value="1"/>
</dbReference>
<accession>A0A7G6E543</accession>
<protein>
    <submittedName>
        <fullName evidence="5">Mandelate racemase/muconate lactonizing enzyme family protein</fullName>
    </submittedName>
</protein>
<organism evidence="5 6">
    <name type="scientific">Thermanaerosceptrum fracticalcis</name>
    <dbReference type="NCBI Taxonomy" id="1712410"/>
    <lineage>
        <taxon>Bacteria</taxon>
        <taxon>Bacillati</taxon>
        <taxon>Bacillota</taxon>
        <taxon>Clostridia</taxon>
        <taxon>Eubacteriales</taxon>
        <taxon>Peptococcaceae</taxon>
        <taxon>Thermanaerosceptrum</taxon>
    </lineage>
</organism>
<evidence type="ECO:0000256" key="2">
    <source>
        <dbReference type="ARBA" id="ARBA00022723"/>
    </source>
</evidence>
<dbReference type="GO" id="GO:0009063">
    <property type="term" value="P:amino acid catabolic process"/>
    <property type="evidence" value="ECO:0007669"/>
    <property type="project" value="InterPro"/>
</dbReference>
<dbReference type="InterPro" id="IPR046945">
    <property type="entry name" value="RHMD-like"/>
</dbReference>
<gene>
    <name evidence="5" type="ORF">BR63_13330</name>
</gene>
<dbReference type="PANTHER" id="PTHR13794:SF58">
    <property type="entry name" value="MITOCHONDRIAL ENOLASE SUPERFAMILY MEMBER 1"/>
    <property type="match status" value="1"/>
</dbReference>
<dbReference type="EMBL" id="CP045798">
    <property type="protein sequence ID" value="QNB47197.1"/>
    <property type="molecule type" value="Genomic_DNA"/>
</dbReference>
<dbReference type="Gene3D" id="3.20.20.120">
    <property type="entry name" value="Enolase-like C-terminal domain"/>
    <property type="match status" value="1"/>
</dbReference>
<dbReference type="InterPro" id="IPR018110">
    <property type="entry name" value="Mandel_Rmase/mucon_lact_enz_CS"/>
</dbReference>
<dbReference type="GO" id="GO:0000287">
    <property type="term" value="F:magnesium ion binding"/>
    <property type="evidence" value="ECO:0007669"/>
    <property type="project" value="TreeGrafter"/>
</dbReference>
<dbReference type="Pfam" id="PF13378">
    <property type="entry name" value="MR_MLE_C"/>
    <property type="match status" value="1"/>
</dbReference>
<dbReference type="InterPro" id="IPR029017">
    <property type="entry name" value="Enolase-like_N"/>
</dbReference>
<dbReference type="SMART" id="SM00922">
    <property type="entry name" value="MR_MLE"/>
    <property type="match status" value="1"/>
</dbReference>
<dbReference type="InterPro" id="IPR029065">
    <property type="entry name" value="Enolase_C-like"/>
</dbReference>
<keyword evidence="2" id="KW-0479">Metal-binding</keyword>
<keyword evidence="3" id="KW-0460">Magnesium</keyword>
<dbReference type="SUPFAM" id="SSF54826">
    <property type="entry name" value="Enolase N-terminal domain-like"/>
    <property type="match status" value="1"/>
</dbReference>
<evidence type="ECO:0000313" key="5">
    <source>
        <dbReference type="EMBL" id="QNB47197.1"/>
    </source>
</evidence>
<sequence length="388" mass="43620">MEVFMKIVNVEAVTLVVPMKNPIKAPISIPYADELEKVVFKEYRTTLVKISTDEGITGYGECMVRLSPTSTRDIVEYIKPLLIGKDPMDTELIWELMFGTMMNRGHYQGFYIEAISGIDVALWDIKGKTLSLPLYKLIGGNSNPKIWAYASSIRFRGMETMLETAQKFVDQGFTAMKIKIGQGYKTDVMAVAAVREHVGDDITLMVDANCGYDVKTALKIGKELEKYNIRWFEEPISPADYEGYRMLSDSLDIPIAAGEAHFLRYGLKELIVRGKVDIIQPNVCRAGGVTECLKIHGLSSSFNVPYLVHTGSSSAVCIAVSLHLAAAFKDCFIFEHMQSDWSKDQRNPLRWDLTPLPIKSFENGYIELDNKPGIGLEINEDIIEKYRV</sequence>
<reference evidence="5 6" key="1">
    <citation type="journal article" date="2019" name="Front. Microbiol.">
        <title>Thermoanaerosceptrum fracticalcis gen. nov. sp. nov., a Novel Fumarate-Fermenting Microorganism From a Deep Fractured Carbonate Aquifer of the US Great Basin.</title>
        <authorList>
            <person name="Hamilton-Brehm S.D."/>
            <person name="Stewart L.E."/>
            <person name="Zavarin M."/>
            <person name="Caldwell M."/>
            <person name="Lawson P.A."/>
            <person name="Onstott T.C."/>
            <person name="Grzymski J."/>
            <person name="Neveux I."/>
            <person name="Lollar B.S."/>
            <person name="Russell C.E."/>
            <person name="Moser D.P."/>
        </authorList>
    </citation>
    <scope>NUCLEOTIDE SEQUENCE [LARGE SCALE GENOMIC DNA]</scope>
    <source>
        <strain evidence="5 6">DRI-13</strain>
    </source>
</reference>
<dbReference type="SFLD" id="SFLDS00001">
    <property type="entry name" value="Enolase"/>
    <property type="match status" value="1"/>
</dbReference>
<proteinExistence type="predicted"/>
<dbReference type="AlphaFoldDB" id="A0A7G6E543"/>
<dbReference type="InterPro" id="IPR036849">
    <property type="entry name" value="Enolase-like_C_sf"/>
</dbReference>
<evidence type="ECO:0000313" key="6">
    <source>
        <dbReference type="Proteomes" id="UP000515847"/>
    </source>
</evidence>
<name>A0A7G6E543_THEFR</name>
<keyword evidence="6" id="KW-1185">Reference proteome</keyword>
<dbReference type="Proteomes" id="UP000515847">
    <property type="component" value="Chromosome"/>
</dbReference>
<dbReference type="Gene3D" id="3.30.390.10">
    <property type="entry name" value="Enolase-like, N-terminal domain"/>
    <property type="match status" value="1"/>
</dbReference>
<evidence type="ECO:0000256" key="1">
    <source>
        <dbReference type="ARBA" id="ARBA00001946"/>
    </source>
</evidence>
<comment type="cofactor">
    <cofactor evidence="1">
        <name>Mg(2+)</name>
        <dbReference type="ChEBI" id="CHEBI:18420"/>
    </cofactor>
</comment>
<dbReference type="GO" id="GO:0016836">
    <property type="term" value="F:hydro-lyase activity"/>
    <property type="evidence" value="ECO:0007669"/>
    <property type="project" value="TreeGrafter"/>
</dbReference>
<dbReference type="InterPro" id="IPR013342">
    <property type="entry name" value="Mandelate_racemase_C"/>
</dbReference>
<dbReference type="SUPFAM" id="SSF51604">
    <property type="entry name" value="Enolase C-terminal domain-like"/>
    <property type="match status" value="1"/>
</dbReference>
<dbReference type="PANTHER" id="PTHR13794">
    <property type="entry name" value="ENOLASE SUPERFAMILY, MANDELATE RACEMASE"/>
    <property type="match status" value="1"/>
</dbReference>
<evidence type="ECO:0000259" key="4">
    <source>
        <dbReference type="SMART" id="SM00922"/>
    </source>
</evidence>